<feature type="transmembrane region" description="Helical" evidence="1">
    <location>
        <begin position="333"/>
        <end position="351"/>
    </location>
</feature>
<reference evidence="2 3" key="1">
    <citation type="submission" date="2018-03" db="EMBL/GenBank/DDBJ databases">
        <title>Draft Genome Sequences of the Obligatory Marine Myxobacteria Enhygromyxa salina SWB005.</title>
        <authorList>
            <person name="Poehlein A."/>
            <person name="Moghaddam J.A."/>
            <person name="Harms H."/>
            <person name="Alanjari M."/>
            <person name="Koenig G.M."/>
            <person name="Daniel R."/>
            <person name="Schaeberle T.F."/>
        </authorList>
    </citation>
    <scope>NUCLEOTIDE SEQUENCE [LARGE SCALE GENOMIC DNA]</scope>
    <source>
        <strain evidence="2 3">SWB005</strain>
    </source>
</reference>
<dbReference type="RefSeq" id="WP_106395593.1">
    <property type="nucleotide sequence ID" value="NZ_PVNK01000279.1"/>
</dbReference>
<feature type="transmembrane region" description="Helical" evidence="1">
    <location>
        <begin position="20"/>
        <end position="40"/>
    </location>
</feature>
<keyword evidence="3" id="KW-1185">Reference proteome</keyword>
<feature type="transmembrane region" description="Helical" evidence="1">
    <location>
        <begin position="669"/>
        <end position="689"/>
    </location>
</feature>
<dbReference type="AlphaFoldDB" id="A0A2S9XCC5"/>
<feature type="transmembrane region" description="Helical" evidence="1">
    <location>
        <begin position="412"/>
        <end position="435"/>
    </location>
</feature>
<accession>A0A2S9XCC5</accession>
<dbReference type="PANTHER" id="PTHR39535">
    <property type="entry name" value="SPORULATION-DELAYING PROTEIN SDPB"/>
    <property type="match status" value="1"/>
</dbReference>
<dbReference type="PANTHER" id="PTHR39535:SF2">
    <property type="entry name" value="HTTM DOMAIN-CONTAINING PROTEIN"/>
    <property type="match status" value="1"/>
</dbReference>
<feature type="transmembrane region" description="Helical" evidence="1">
    <location>
        <begin position="647"/>
        <end position="663"/>
    </location>
</feature>
<evidence type="ECO:0000313" key="2">
    <source>
        <dbReference type="EMBL" id="PRP90509.1"/>
    </source>
</evidence>
<gene>
    <name evidence="2" type="ORF">ENSA5_64240</name>
</gene>
<evidence type="ECO:0000313" key="3">
    <source>
        <dbReference type="Proteomes" id="UP000237968"/>
    </source>
</evidence>
<organism evidence="2 3">
    <name type="scientific">Enhygromyxa salina</name>
    <dbReference type="NCBI Taxonomy" id="215803"/>
    <lineage>
        <taxon>Bacteria</taxon>
        <taxon>Pseudomonadati</taxon>
        <taxon>Myxococcota</taxon>
        <taxon>Polyangia</taxon>
        <taxon>Nannocystales</taxon>
        <taxon>Nannocystaceae</taxon>
        <taxon>Enhygromyxa</taxon>
    </lineage>
</organism>
<proteinExistence type="predicted"/>
<dbReference type="OrthoDB" id="5476757at2"/>
<keyword evidence="1" id="KW-0812">Transmembrane</keyword>
<feature type="transmembrane region" description="Helical" evidence="1">
    <location>
        <begin position="372"/>
        <end position="392"/>
    </location>
</feature>
<feature type="transmembrane region" description="Helical" evidence="1">
    <location>
        <begin position="60"/>
        <end position="78"/>
    </location>
</feature>
<evidence type="ECO:0008006" key="4">
    <source>
        <dbReference type="Google" id="ProtNLM"/>
    </source>
</evidence>
<feature type="transmembrane region" description="Helical" evidence="1">
    <location>
        <begin position="469"/>
        <end position="489"/>
    </location>
</feature>
<comment type="caution">
    <text evidence="2">The sequence shown here is derived from an EMBL/GenBank/DDBJ whole genome shotgun (WGS) entry which is preliminary data.</text>
</comment>
<name>A0A2S9XCC5_9BACT</name>
<keyword evidence="1" id="KW-1133">Transmembrane helix</keyword>
<dbReference type="InterPro" id="IPR052964">
    <property type="entry name" value="Sporulation_signal_mat"/>
</dbReference>
<feature type="transmembrane region" description="Helical" evidence="1">
    <location>
        <begin position="146"/>
        <end position="165"/>
    </location>
</feature>
<feature type="transmembrane region" description="Helical" evidence="1">
    <location>
        <begin position="617"/>
        <end position="635"/>
    </location>
</feature>
<dbReference type="Proteomes" id="UP000237968">
    <property type="component" value="Unassembled WGS sequence"/>
</dbReference>
<protein>
    <recommendedName>
        <fullName evidence="4">HTTM domain-containing protein</fullName>
    </recommendedName>
</protein>
<keyword evidence="1" id="KW-0472">Membrane</keyword>
<dbReference type="EMBL" id="PVNK01000279">
    <property type="protein sequence ID" value="PRP90509.1"/>
    <property type="molecule type" value="Genomic_DNA"/>
</dbReference>
<feature type="transmembrane region" description="Helical" evidence="1">
    <location>
        <begin position="270"/>
        <end position="290"/>
    </location>
</feature>
<evidence type="ECO:0000256" key="1">
    <source>
        <dbReference type="SAM" id="Phobius"/>
    </source>
</evidence>
<sequence>MQPPLLALADELPNYDAIALSPGVGWLLLAAVTCLAMFFIAHRDAWRKLWLRTEDPRPIAAVRIVFGFCALCNVNGLWELFEYLFMDEGLFTTDLAQHYRARSQFAGFGDGTAETEPWGFFTWGAFVEWLKGSNYSPLLFNSSPTFFWTYLVFFEIAMVMFIVGFQTKWIKWVAWFLYMGIILRNTLFWEATENVYRVFFFYLLMSRCGEGWSVDNWLRCRRLRKQGRLSTPGGPGGGAGAIVETEAEPEAQTKTKTKKFLEPIYRAIPAWPRVFVILNVAVIYCATGTLKNGPVWNRGDAFYYAFNLDHFYRLPPQQLSSYFGTTLFRLNTWVVHWWEALFPLLVFGLILRWHRREKIPRLDGWRLWTARIGLGGFVAWFYGIILYSYPVHYRAPAQGVRLFGKVYLGDEAIPVIQTIVGVAVPILAALVVFGYRKLRDRQDIPRADRGALPWLDLDWVCRWLFGRRVWLMLGMIFHGHLILTMNVGWFSPGLLALYPAFLNGDELALLSTKTGQFLNKKLKLPMPAHVRAGEPVPSADPTLRPELLPDGPKRRWAGYRDGYQQPWAVLFTGLGLALIGVIRRFQTDEDMWVRLAKLTKNAAKFDLPPGLTDQATLIQANWFVLMIAVMALIVITRRVRGLDFNPWFSPVILLTAWLGSVLAEREFLGMIWVVLAVGVLSFGACRVKAEAPKPTPTRDPETGRPTRPWAYGPVGRTLVTLVSVYHISAVASTQFPDKDSWSTFHSDVDNTFKHWLRNTQTTQGWGMFAPNPPRSNVFLRVTVTNTEGEIYDLNTDVYACFMPDASEATCDAVYPIPWISYTRQRKINRRIAGSEGGHGSWYQKWHARWVCRQWELEHGELPRRVELYKVTYPIPSPKEVFLNPYDAKAQYNAKGSHKKVHTTECKGAVSGQLSNEMRRRHGLPEIDEDKIRTWNKQRCRKWEEKLIEEARERGEEVDVLDPRFDVCPAVPKEVRKAKFARGDDELMLDED</sequence>